<dbReference type="Pfam" id="PF04969">
    <property type="entry name" value="CS"/>
    <property type="match status" value="1"/>
</dbReference>
<evidence type="ECO:0000256" key="5">
    <source>
        <dbReference type="ARBA" id="ARBA00049117"/>
    </source>
</evidence>
<dbReference type="Pfam" id="PF07683">
    <property type="entry name" value="CobW_C"/>
    <property type="match status" value="1"/>
</dbReference>
<evidence type="ECO:0000256" key="7">
    <source>
        <dbReference type="SAM" id="Phobius"/>
    </source>
</evidence>
<keyword evidence="7" id="KW-0472">Membrane</keyword>
<dbReference type="SMART" id="SM00833">
    <property type="entry name" value="CobW_C"/>
    <property type="match status" value="1"/>
</dbReference>
<evidence type="ECO:0000256" key="6">
    <source>
        <dbReference type="SAM" id="MobiDB-lite"/>
    </source>
</evidence>
<feature type="compositionally biased region" description="Basic and acidic residues" evidence="6">
    <location>
        <begin position="39"/>
        <end position="50"/>
    </location>
</feature>
<dbReference type="Pfam" id="PF02492">
    <property type="entry name" value="cobW"/>
    <property type="match status" value="1"/>
</dbReference>
<dbReference type="SUPFAM" id="SSF90002">
    <property type="entry name" value="Hypothetical protein YjiA, C-terminal domain"/>
    <property type="match status" value="1"/>
</dbReference>
<evidence type="ECO:0000313" key="8">
    <source>
        <dbReference type="EMBL" id="OLP86873.1"/>
    </source>
</evidence>
<dbReference type="PANTHER" id="PTHR43603:SF1">
    <property type="entry name" value="ZINC-REGULATED GTPASE METALLOPROTEIN ACTIVATOR 1"/>
    <property type="match status" value="1"/>
</dbReference>
<reference evidence="8 9" key="1">
    <citation type="submission" date="2016-02" db="EMBL/GenBank/DDBJ databases">
        <title>Genome analysis of coral dinoflagellate symbionts highlights evolutionary adaptations to a symbiotic lifestyle.</title>
        <authorList>
            <person name="Aranda M."/>
            <person name="Li Y."/>
            <person name="Liew Y.J."/>
            <person name="Baumgarten S."/>
            <person name="Simakov O."/>
            <person name="Wilson M."/>
            <person name="Piel J."/>
            <person name="Ashoor H."/>
            <person name="Bougouffa S."/>
            <person name="Bajic V.B."/>
            <person name="Ryu T."/>
            <person name="Ravasi T."/>
            <person name="Bayer T."/>
            <person name="Micklem G."/>
            <person name="Kim H."/>
            <person name="Bhak J."/>
            <person name="Lajeunesse T.C."/>
            <person name="Voolstra C.R."/>
        </authorList>
    </citation>
    <scope>NUCLEOTIDE SEQUENCE [LARGE SCALE GENOMIC DNA]</scope>
    <source>
        <strain evidence="8 9">CCMP2467</strain>
    </source>
</reference>
<dbReference type="GO" id="GO:0016787">
    <property type="term" value="F:hydrolase activity"/>
    <property type="evidence" value="ECO:0007669"/>
    <property type="project" value="UniProtKB-KW"/>
</dbReference>
<protein>
    <submittedName>
        <fullName evidence="8">Putative metal chaperone YciC</fullName>
    </submittedName>
</protein>
<dbReference type="Proteomes" id="UP000186817">
    <property type="component" value="Unassembled WGS sequence"/>
</dbReference>
<proteinExistence type="inferred from homology"/>
<dbReference type="InterPro" id="IPR007052">
    <property type="entry name" value="CS_dom"/>
</dbReference>
<dbReference type="OrthoDB" id="272672at2759"/>
<feature type="region of interest" description="Disordered" evidence="6">
    <location>
        <begin position="131"/>
        <end position="191"/>
    </location>
</feature>
<accession>A0A1Q9CVB7</accession>
<dbReference type="SUPFAM" id="SSF49764">
    <property type="entry name" value="HSP20-like chaperones"/>
    <property type="match status" value="1"/>
</dbReference>
<dbReference type="CDD" id="cd06467">
    <property type="entry name" value="p23_NUDC_like"/>
    <property type="match status" value="1"/>
</dbReference>
<feature type="transmembrane region" description="Helical" evidence="7">
    <location>
        <begin position="1603"/>
        <end position="1623"/>
    </location>
</feature>
<evidence type="ECO:0000256" key="4">
    <source>
        <dbReference type="ARBA" id="ARBA00034320"/>
    </source>
</evidence>
<evidence type="ECO:0000256" key="3">
    <source>
        <dbReference type="ARBA" id="ARBA00023186"/>
    </source>
</evidence>
<comment type="similarity">
    <text evidence="4">Belongs to the SIMIBI class G3E GTPase family. ZNG1 subfamily.</text>
</comment>
<dbReference type="InterPro" id="IPR051927">
    <property type="entry name" value="Zn_Chap_cDPG_Synth"/>
</dbReference>
<sequence>MEQLGFHDLATELCRTDKLVGHLSNLWRLPGSDPANKPRRQEKSCSERRRAMTDCATFPGPGSDSMLKGAVGPSSDMADTSFALPRLRSMPRRPGRSGRPETARPAAERFHPSSSVAGLCLGAAGVAAQRGRRVLQRRRDSQVHPRSRSLLSAGMLPEGPLVKEKRGAGSGRLGYSQKYAEEDDDEEEGPMTTILDFNNTEERLERIKDVTRTPVTLLTGFLGSGKTSLLKHILENQEGVRIGVVVNDVAAVNIDAQLIQRYEKHGAIEIAELANGCVCCTASDDLVASVQELVNRCYGRPFHHVVIEMSGVGEPEAIRRHWDIGVEVGMPATLLTEIKRTIAVVDASLFGNDWIDSRKASARNEQGMPLPHKGFETVGQLLAEQVEKADLVLMNKIDLASDEEAKTSEEVLRAINGDADVIRCSYGKVSPIELLPEIPEGIKYPEFGRGRNYRWAQNPQVLQLRVKVPADAKSKDINFDIGRTWLQIWVQGEQVPRLQGKLFGRLKGIEEWIWELDGEGDDRHVAVFLEKSQEGMWEDIWQKDLPDQPAQEHEPVAAAEDLSEGGPVLARGGAHNGRGKQRLFGRNGRAAGRRFGIRTFTYERRRPFSAVRLQRLIEEWPLPRKKQAFGLEELEVDAEVEGLQALKPILRSKGFCWVDSEPFRVNEWSHAGRSLSVLPKDWWWAVLKPDQLNFQVCYPGAKAQFERARREKWQEEWGDRRQELVFIGGPDMREQRISKILDSCLLRDSELEQFRESTAETYPPDTYFGVEGLLRQMGEDPAAFAEGSQSSSQAEVLNGSSDASTYDVEVSQPEPEDPKPDSTRESASARKAVLLPEDDSDVQPLAGLGSSMVPWCMCRWLEERLLAAALLVLLASAAAGEKCDLNIPHRPRQGQTLKLIKRDWASHQLVTEVAAILLEEILMYDVVRVNPDLGPVHDFRAISLGEADANFEVWQGGKEAQIEEWVRRGDAFVANSHSTVAASGLYTLKHTVDRYPEAAFYQYLQTPRLQWIFARQEVAGEAAADPNGLCADPEWNCTNFTWQPPACREHTMRCLGLVFHDYTHYTQGILEQQIANNALPLAVQYLTTVSKEREIWEAYASKRDILFQHHYPDAGVDGVPSSTFVPIHFAPKKYGCNSTETRFPTGGFACRLDGKPLQILVSPKIEASPDAMHFASRFRLDDNDYEKLFQAWRDADGDAKVAACRWLQRKGTARWGSWIRFSKQVRMIENFPPMTGCFPTFYLFLLLTVGSAFLFKLPRMLWTCKKRCRRTCQALNPNWEPTDLSDIDRRQKDRALYTRADFTSKLVACKHVQFVEVKMALLRGSMGFASFYRDEENFCLGNGESCIPPPAGSCFRQMYTTPMQVLVYIMTSGLMRTAYSALTFAFATGMVGALLAEVRSTIDKNKQVDPTLQDEDWYTLFLMNMQTVASIMDDFKFLPTFFITYMIGQDVTRWLKWLQTMFSIQGRLHDLGLVIASSYRKLNDPCVGKQQRQMLFKWYRYLNAIHYLAYFKLDPRIGTSPDQVVQDLRTMGLLVDSECYQILMASAKLRDTLVSWLGILWHDELERGFVQAVDSDVFMRKVCDLRGILASLADMPDMQTSQLVRVMMVVVTNILLSLALVGYPTKMYEETKQCFQFWPLVASYLYYVCYRGMLHVMFTLDKGPFYGKGDCVNVDALLVSTERFAFHVFRTSFQTLPSEFRYIRKHDEIRPLREAKEL</sequence>
<feature type="region of interest" description="Disordered" evidence="6">
    <location>
        <begin position="547"/>
        <end position="583"/>
    </location>
</feature>
<dbReference type="PANTHER" id="PTHR43603">
    <property type="entry name" value="COBW DOMAIN-CONTAINING PROTEIN DDB_G0274527"/>
    <property type="match status" value="1"/>
</dbReference>
<keyword evidence="9" id="KW-1185">Reference proteome</keyword>
<keyword evidence="1" id="KW-0547">Nucleotide-binding</keyword>
<dbReference type="InterPro" id="IPR003495">
    <property type="entry name" value="CobW/HypB/UreG_nucleotide-bd"/>
</dbReference>
<feature type="region of interest" description="Disordered" evidence="6">
    <location>
        <begin position="783"/>
        <end position="835"/>
    </location>
</feature>
<comment type="catalytic activity">
    <reaction evidence="5">
        <text>GTP + H2O = GDP + phosphate + H(+)</text>
        <dbReference type="Rhea" id="RHEA:19669"/>
        <dbReference type="ChEBI" id="CHEBI:15377"/>
        <dbReference type="ChEBI" id="CHEBI:15378"/>
        <dbReference type="ChEBI" id="CHEBI:37565"/>
        <dbReference type="ChEBI" id="CHEBI:43474"/>
        <dbReference type="ChEBI" id="CHEBI:58189"/>
    </reaction>
    <physiologicalReaction direction="left-to-right" evidence="5">
        <dbReference type="Rhea" id="RHEA:19670"/>
    </physiologicalReaction>
</comment>
<dbReference type="InterPro" id="IPR027417">
    <property type="entry name" value="P-loop_NTPase"/>
</dbReference>
<evidence type="ECO:0000256" key="1">
    <source>
        <dbReference type="ARBA" id="ARBA00022741"/>
    </source>
</evidence>
<feature type="transmembrane region" description="Helical" evidence="7">
    <location>
        <begin position="1635"/>
        <end position="1654"/>
    </location>
</feature>
<dbReference type="GO" id="GO:0000166">
    <property type="term" value="F:nucleotide binding"/>
    <property type="evidence" value="ECO:0007669"/>
    <property type="project" value="UniProtKB-KW"/>
</dbReference>
<evidence type="ECO:0000313" key="9">
    <source>
        <dbReference type="Proteomes" id="UP000186817"/>
    </source>
</evidence>
<feature type="transmembrane region" description="Helical" evidence="7">
    <location>
        <begin position="1240"/>
        <end position="1257"/>
    </location>
</feature>
<evidence type="ECO:0000256" key="2">
    <source>
        <dbReference type="ARBA" id="ARBA00022801"/>
    </source>
</evidence>
<feature type="compositionally biased region" description="Basic and acidic residues" evidence="6">
    <location>
        <begin position="816"/>
        <end position="828"/>
    </location>
</feature>
<feature type="compositionally biased region" description="Polar residues" evidence="6">
    <location>
        <begin position="787"/>
        <end position="804"/>
    </location>
</feature>
<organism evidence="8 9">
    <name type="scientific">Symbiodinium microadriaticum</name>
    <name type="common">Dinoflagellate</name>
    <name type="synonym">Zooxanthella microadriatica</name>
    <dbReference type="NCBI Taxonomy" id="2951"/>
    <lineage>
        <taxon>Eukaryota</taxon>
        <taxon>Sar</taxon>
        <taxon>Alveolata</taxon>
        <taxon>Dinophyceae</taxon>
        <taxon>Suessiales</taxon>
        <taxon>Symbiodiniaceae</taxon>
        <taxon>Symbiodinium</taxon>
    </lineage>
</organism>
<gene>
    <name evidence="8" type="primary">yciC</name>
    <name evidence="8" type="ORF">AK812_SmicGene31983</name>
</gene>
<dbReference type="PROSITE" id="PS51203">
    <property type="entry name" value="CS"/>
    <property type="match status" value="1"/>
</dbReference>
<dbReference type="InterPro" id="IPR008978">
    <property type="entry name" value="HSP20-like_chaperone"/>
</dbReference>
<feature type="compositionally biased region" description="Basic and acidic residues" evidence="6">
    <location>
        <begin position="98"/>
        <end position="111"/>
    </location>
</feature>
<keyword evidence="7" id="KW-0812">Transmembrane</keyword>
<keyword evidence="2" id="KW-0378">Hydrolase</keyword>
<keyword evidence="7" id="KW-1133">Transmembrane helix</keyword>
<keyword evidence="3" id="KW-0143">Chaperone</keyword>
<dbReference type="InterPro" id="IPR036627">
    <property type="entry name" value="CobW-likC_sf"/>
</dbReference>
<dbReference type="Gene3D" id="3.30.1220.10">
    <property type="entry name" value="CobW-like, C-terminal domain"/>
    <property type="match status" value="1"/>
</dbReference>
<feature type="region of interest" description="Disordered" evidence="6">
    <location>
        <begin position="71"/>
        <end position="111"/>
    </location>
</feature>
<dbReference type="Gene3D" id="2.60.40.790">
    <property type="match status" value="1"/>
</dbReference>
<dbReference type="Gene3D" id="3.40.50.300">
    <property type="entry name" value="P-loop containing nucleotide triphosphate hydrolases"/>
    <property type="match status" value="1"/>
</dbReference>
<dbReference type="SUPFAM" id="SSF52540">
    <property type="entry name" value="P-loop containing nucleoside triphosphate hydrolases"/>
    <property type="match status" value="1"/>
</dbReference>
<dbReference type="EMBL" id="LSRX01000896">
    <property type="protein sequence ID" value="OLP86873.1"/>
    <property type="molecule type" value="Genomic_DNA"/>
</dbReference>
<dbReference type="InterPro" id="IPR011629">
    <property type="entry name" value="CobW-like_C"/>
</dbReference>
<name>A0A1Q9CVB7_SYMMI</name>
<dbReference type="CDD" id="cd03112">
    <property type="entry name" value="CobW-like"/>
    <property type="match status" value="1"/>
</dbReference>
<comment type="caution">
    <text evidence="8">The sequence shown here is derived from an EMBL/GenBank/DDBJ whole genome shotgun (WGS) entry which is preliminary data.</text>
</comment>
<feature type="region of interest" description="Disordered" evidence="6">
    <location>
        <begin position="27"/>
        <end position="50"/>
    </location>
</feature>